<reference evidence="4" key="1">
    <citation type="journal article" date="2020" name="Stud. Mycol.">
        <title>101 Dothideomycetes genomes: A test case for predicting lifestyles and emergence of pathogens.</title>
        <authorList>
            <person name="Haridas S."/>
            <person name="Albert R."/>
            <person name="Binder M."/>
            <person name="Bloem J."/>
            <person name="LaButti K."/>
            <person name="Salamov A."/>
            <person name="Andreopoulos B."/>
            <person name="Baker S."/>
            <person name="Barry K."/>
            <person name="Bills G."/>
            <person name="Bluhm B."/>
            <person name="Cannon C."/>
            <person name="Castanera R."/>
            <person name="Culley D."/>
            <person name="Daum C."/>
            <person name="Ezra D."/>
            <person name="Gonzalez J."/>
            <person name="Henrissat B."/>
            <person name="Kuo A."/>
            <person name="Liang C."/>
            <person name="Lipzen A."/>
            <person name="Lutzoni F."/>
            <person name="Magnuson J."/>
            <person name="Mondo S."/>
            <person name="Nolan M."/>
            <person name="Ohm R."/>
            <person name="Pangilinan J."/>
            <person name="Park H.-J."/>
            <person name="Ramirez L."/>
            <person name="Alfaro M."/>
            <person name="Sun H."/>
            <person name="Tritt A."/>
            <person name="Yoshinaga Y."/>
            <person name="Zwiers L.-H."/>
            <person name="Turgeon B."/>
            <person name="Goodwin S."/>
            <person name="Spatafora J."/>
            <person name="Crous P."/>
            <person name="Grigoriev I."/>
        </authorList>
    </citation>
    <scope>NUCLEOTIDE SEQUENCE [LARGE SCALE GENOMIC DNA]</scope>
    <source>
        <strain evidence="4">CBS 304.66</strain>
    </source>
</reference>
<dbReference type="EMBL" id="ML986614">
    <property type="protein sequence ID" value="KAF2264706.1"/>
    <property type="molecule type" value="Genomic_DNA"/>
</dbReference>
<accession>A0A9P4K9R4</accession>
<evidence type="ECO:0000313" key="4">
    <source>
        <dbReference type="Proteomes" id="UP000800093"/>
    </source>
</evidence>
<evidence type="ECO:0000313" key="3">
    <source>
        <dbReference type="EMBL" id="KAF2264706.1"/>
    </source>
</evidence>
<protein>
    <submittedName>
        <fullName evidence="3">Uncharacterized protein</fullName>
    </submittedName>
</protein>
<dbReference type="Proteomes" id="UP000800093">
    <property type="component" value="Unassembled WGS sequence"/>
</dbReference>
<feature type="transmembrane region" description="Helical" evidence="2">
    <location>
        <begin position="501"/>
        <end position="522"/>
    </location>
</feature>
<comment type="caution">
    <text evidence="3">The sequence shown here is derived from an EMBL/GenBank/DDBJ whole genome shotgun (WGS) entry which is preliminary data.</text>
</comment>
<evidence type="ECO:0000256" key="2">
    <source>
        <dbReference type="SAM" id="Phobius"/>
    </source>
</evidence>
<evidence type="ECO:0000256" key="1">
    <source>
        <dbReference type="SAM" id="MobiDB-lite"/>
    </source>
</evidence>
<keyword evidence="2" id="KW-0472">Membrane</keyword>
<keyword evidence="2" id="KW-0812">Transmembrane</keyword>
<organism evidence="3 4">
    <name type="scientific">Lojkania enalia</name>
    <dbReference type="NCBI Taxonomy" id="147567"/>
    <lineage>
        <taxon>Eukaryota</taxon>
        <taxon>Fungi</taxon>
        <taxon>Dikarya</taxon>
        <taxon>Ascomycota</taxon>
        <taxon>Pezizomycotina</taxon>
        <taxon>Dothideomycetes</taxon>
        <taxon>Pleosporomycetidae</taxon>
        <taxon>Pleosporales</taxon>
        <taxon>Pleosporales incertae sedis</taxon>
        <taxon>Lojkania</taxon>
    </lineage>
</organism>
<sequence>MIRKWGMSACQRYIKDGDDAEFYHRKSYPPLKVNGKLVTWAPKDWNENRFVGDAVWADEWWKKKKDWNKDWDHDHKKLRARDVDVQPDQESEDEGRNRPPFFNQHYRSSSATESIDGEMDDDPRTISFRDGAFDAAAASFNHVFLVFTTWHIHNNENADSLDGHSDVLPDNSSPLFPHRAGDVDVLLSNSSTLVPRKDEYPNIPGRWDGKIVHVGPTRSPWDESGRYKIYLVCPDERRYHKYNLPVRAHKWLSYNSKDRLEILNTLRYALQFYELAVPFDVMRNVDLVNRLDPRQKKTIAKRTGRRLHQAIFADEVHGIDKYHHKATQREVERAVMLGAHTIAVVVQNHAGILGCYHLANLTMHNLNIAKGKERAGIGFMLPRRDIQPEAPRLNVTAELVHDFGEILQSKLSNNGNFNFSEYDLEKLSSDPINYLGPLIKEITEDDSNDLLIGVHGDIDEGMQDFQAENSISTVTAHHAYHPGTMGVSRYLSLAGRDNGHIVVVATGMFLGFGFTFVVLGILTVRSLRACRAATQNV</sequence>
<dbReference type="AlphaFoldDB" id="A0A9P4K9R4"/>
<name>A0A9P4K9R4_9PLEO</name>
<keyword evidence="4" id="KW-1185">Reference proteome</keyword>
<keyword evidence="2" id="KW-1133">Transmembrane helix</keyword>
<proteinExistence type="predicted"/>
<gene>
    <name evidence="3" type="ORF">CC78DRAFT_580231</name>
</gene>
<feature type="region of interest" description="Disordered" evidence="1">
    <location>
        <begin position="80"/>
        <end position="119"/>
    </location>
</feature>